<dbReference type="AlphaFoldDB" id="A0A1H7KV01"/>
<dbReference type="GO" id="GO:0006950">
    <property type="term" value="P:response to stress"/>
    <property type="evidence" value="ECO:0007669"/>
    <property type="project" value="TreeGrafter"/>
</dbReference>
<protein>
    <submittedName>
        <fullName evidence="5">DNA-binding transcriptional regulator, MarR family</fullName>
    </submittedName>
</protein>
<evidence type="ECO:0000256" key="3">
    <source>
        <dbReference type="ARBA" id="ARBA00023163"/>
    </source>
</evidence>
<keyword evidence="1" id="KW-0805">Transcription regulation</keyword>
<dbReference type="SMART" id="SM00347">
    <property type="entry name" value="HTH_MARR"/>
    <property type="match status" value="1"/>
</dbReference>
<evidence type="ECO:0000313" key="5">
    <source>
        <dbReference type="EMBL" id="SEK90639.1"/>
    </source>
</evidence>
<dbReference type="EMBL" id="FNZZ01000002">
    <property type="protein sequence ID" value="SEK90639.1"/>
    <property type="molecule type" value="Genomic_DNA"/>
</dbReference>
<evidence type="ECO:0000256" key="1">
    <source>
        <dbReference type="ARBA" id="ARBA00023015"/>
    </source>
</evidence>
<dbReference type="InterPro" id="IPR039422">
    <property type="entry name" value="MarR/SlyA-like"/>
</dbReference>
<reference evidence="6" key="1">
    <citation type="submission" date="2016-10" db="EMBL/GenBank/DDBJ databases">
        <authorList>
            <person name="Varghese N."/>
            <person name="Submissions S."/>
        </authorList>
    </citation>
    <scope>NUCLEOTIDE SEQUENCE [LARGE SCALE GENOMIC DNA]</scope>
    <source>
        <strain evidence="6">JS21-1</strain>
    </source>
</reference>
<name>A0A1H7KV01_9SPHN</name>
<dbReference type="PANTHER" id="PTHR33164:SF64">
    <property type="entry name" value="TRANSCRIPTIONAL REGULATOR SLYA"/>
    <property type="match status" value="1"/>
</dbReference>
<proteinExistence type="predicted"/>
<dbReference type="RefSeq" id="WP_093004118.1">
    <property type="nucleotide sequence ID" value="NZ_FNZZ01000002.1"/>
</dbReference>
<dbReference type="STRING" id="1855283.SAMN05216382_1082"/>
<sequence length="183" mass="19821">MKEEEVTPAIAPTAAVAEPAEQRSLVAQIKLVSKLLRKRFDERARAVALSEGADRGEALTQAQWRALATIYLNAGCTQKELAEKLEIGPVATGQTVDRLERLSWITRRSDPGDRRVNRLHVTDAALPILERLGVFADREDYFAAVGLSPEKMATLTALLDEVIGNLSSAKEPGGVNSSAATRS</sequence>
<evidence type="ECO:0000259" key="4">
    <source>
        <dbReference type="PROSITE" id="PS50995"/>
    </source>
</evidence>
<organism evidence="5 6">
    <name type="scientific">Sphingomonas palmae</name>
    <dbReference type="NCBI Taxonomy" id="1855283"/>
    <lineage>
        <taxon>Bacteria</taxon>
        <taxon>Pseudomonadati</taxon>
        <taxon>Pseudomonadota</taxon>
        <taxon>Alphaproteobacteria</taxon>
        <taxon>Sphingomonadales</taxon>
        <taxon>Sphingomonadaceae</taxon>
        <taxon>Sphingomonas</taxon>
    </lineage>
</organism>
<dbReference type="InterPro" id="IPR036390">
    <property type="entry name" value="WH_DNA-bd_sf"/>
</dbReference>
<dbReference type="OrthoDB" id="582199at2"/>
<dbReference type="InterPro" id="IPR000835">
    <property type="entry name" value="HTH_MarR-typ"/>
</dbReference>
<keyword evidence="3" id="KW-0804">Transcription</keyword>
<feature type="domain" description="HTH marR-type" evidence="4">
    <location>
        <begin position="22"/>
        <end position="164"/>
    </location>
</feature>
<evidence type="ECO:0000256" key="2">
    <source>
        <dbReference type="ARBA" id="ARBA00023125"/>
    </source>
</evidence>
<dbReference type="GO" id="GO:0003677">
    <property type="term" value="F:DNA binding"/>
    <property type="evidence" value="ECO:0007669"/>
    <property type="project" value="UniProtKB-KW"/>
</dbReference>
<evidence type="ECO:0000313" key="6">
    <source>
        <dbReference type="Proteomes" id="UP000199214"/>
    </source>
</evidence>
<dbReference type="PRINTS" id="PR00598">
    <property type="entry name" value="HTHMARR"/>
</dbReference>
<keyword evidence="6" id="KW-1185">Reference proteome</keyword>
<dbReference type="Gene3D" id="1.10.10.10">
    <property type="entry name" value="Winged helix-like DNA-binding domain superfamily/Winged helix DNA-binding domain"/>
    <property type="match status" value="1"/>
</dbReference>
<gene>
    <name evidence="5" type="ORF">SAMN05216382_1082</name>
</gene>
<dbReference type="Proteomes" id="UP000199214">
    <property type="component" value="Unassembled WGS sequence"/>
</dbReference>
<accession>A0A1H7KV01</accession>
<dbReference type="InterPro" id="IPR036388">
    <property type="entry name" value="WH-like_DNA-bd_sf"/>
</dbReference>
<dbReference type="PROSITE" id="PS50995">
    <property type="entry name" value="HTH_MARR_2"/>
    <property type="match status" value="1"/>
</dbReference>
<dbReference type="GO" id="GO:0003700">
    <property type="term" value="F:DNA-binding transcription factor activity"/>
    <property type="evidence" value="ECO:0007669"/>
    <property type="project" value="InterPro"/>
</dbReference>
<dbReference type="Pfam" id="PF01047">
    <property type="entry name" value="MarR"/>
    <property type="match status" value="1"/>
</dbReference>
<dbReference type="SUPFAM" id="SSF46785">
    <property type="entry name" value="Winged helix' DNA-binding domain"/>
    <property type="match status" value="1"/>
</dbReference>
<dbReference type="PANTHER" id="PTHR33164">
    <property type="entry name" value="TRANSCRIPTIONAL REGULATOR, MARR FAMILY"/>
    <property type="match status" value="1"/>
</dbReference>
<keyword evidence="2 5" id="KW-0238">DNA-binding</keyword>